<dbReference type="Gene3D" id="3.40.50.300">
    <property type="entry name" value="P-loop containing nucleotide triphosphate hydrolases"/>
    <property type="match status" value="1"/>
</dbReference>
<dbReference type="OrthoDB" id="8211253at2"/>
<organism evidence="1 2">
    <name type="scientific">Paenibacillus selenitireducens</name>
    <dbReference type="NCBI Taxonomy" id="1324314"/>
    <lineage>
        <taxon>Bacteria</taxon>
        <taxon>Bacillati</taxon>
        <taxon>Bacillota</taxon>
        <taxon>Bacilli</taxon>
        <taxon>Bacillales</taxon>
        <taxon>Paenibacillaceae</taxon>
        <taxon>Paenibacillus</taxon>
    </lineage>
</organism>
<proteinExistence type="predicted"/>
<evidence type="ECO:0000313" key="1">
    <source>
        <dbReference type="EMBL" id="OPA73684.1"/>
    </source>
</evidence>
<reference evidence="1 2" key="1">
    <citation type="submission" date="2017-01" db="EMBL/GenBank/DDBJ databases">
        <title>Genome analysis of Paenibacillus selenitrireducens ES3-24.</title>
        <authorList>
            <person name="Xu D."/>
            <person name="Yao R."/>
            <person name="Zheng S."/>
        </authorList>
    </citation>
    <scope>NUCLEOTIDE SEQUENCE [LARGE SCALE GENOMIC DNA]</scope>
    <source>
        <strain evidence="1 2">ES3-24</strain>
    </source>
</reference>
<name>A0A1T2X1E4_9BACL</name>
<dbReference type="STRING" id="1324314.BVG16_26680"/>
<dbReference type="RefSeq" id="WP_078502249.1">
    <property type="nucleotide sequence ID" value="NZ_MSZX01000014.1"/>
</dbReference>
<dbReference type="AlphaFoldDB" id="A0A1T2X1E4"/>
<dbReference type="InterPro" id="IPR027417">
    <property type="entry name" value="P-loop_NTPase"/>
</dbReference>
<keyword evidence="2" id="KW-1185">Reference proteome</keyword>
<accession>A0A1T2X1E4</accession>
<sequence length="280" mass="33225">MNHTRLILVEGIPGSGKTSTARYIKDQLDKNGIFNTLFLEGDLNHPADYEFVACLDLDEYEDLKDRYPELIHVIDQYTQVVKQYKLIYYGKLQQLSIETHKNLIDELVRFDVYNVSLDRYQELIVERWLNFVRQVQQSHGTVILECCFLQNPLTLMFGRFNQSKLTITDFIKRLEQIILPLNPKLIYFYQDDIRLTIDRVTNERSNEWLRHLIWYFTEQGYGKENGYHGLDGVCKVLKERKEYELDIINQLKIDKLTINNTESNWKAVLLEISDFLKVSQ</sequence>
<evidence type="ECO:0000313" key="2">
    <source>
        <dbReference type="Proteomes" id="UP000190188"/>
    </source>
</evidence>
<dbReference type="EMBL" id="MSZX01000014">
    <property type="protein sequence ID" value="OPA73684.1"/>
    <property type="molecule type" value="Genomic_DNA"/>
</dbReference>
<protein>
    <submittedName>
        <fullName evidence="1">Uncharacterized protein</fullName>
    </submittedName>
</protein>
<gene>
    <name evidence="1" type="ORF">BVG16_26680</name>
</gene>
<dbReference type="Proteomes" id="UP000190188">
    <property type="component" value="Unassembled WGS sequence"/>
</dbReference>
<comment type="caution">
    <text evidence="1">The sequence shown here is derived from an EMBL/GenBank/DDBJ whole genome shotgun (WGS) entry which is preliminary data.</text>
</comment>
<dbReference type="SUPFAM" id="SSF52540">
    <property type="entry name" value="P-loop containing nucleoside triphosphate hydrolases"/>
    <property type="match status" value="1"/>
</dbReference>